<dbReference type="AlphaFoldDB" id="A0A348G293"/>
<evidence type="ECO:0000256" key="1">
    <source>
        <dbReference type="ARBA" id="ARBA00022491"/>
    </source>
</evidence>
<sequence>MTLGGRIDGVDTATDNSCMIKRRTISTVTPDSAVAIAERPAGADAKGTINLRIEAQTRQLIDDAAAALGKTRTEFMIDSARKAAVDVLLDQRLFVLDPQRYDAFVAALDNPPAPGPKLRALLRRVPSWDA</sequence>
<dbReference type="SUPFAM" id="SSF47598">
    <property type="entry name" value="Ribbon-helix-helix"/>
    <property type="match status" value="1"/>
</dbReference>
<evidence type="ECO:0000313" key="7">
    <source>
        <dbReference type="EMBL" id="BBF93676.1"/>
    </source>
</evidence>
<name>A0A348G293_9HYPH</name>
<evidence type="ECO:0000256" key="6">
    <source>
        <dbReference type="ARBA" id="ARBA00049988"/>
    </source>
</evidence>
<accession>A0A348G293</accession>
<evidence type="ECO:0000256" key="2">
    <source>
        <dbReference type="ARBA" id="ARBA00022649"/>
    </source>
</evidence>
<dbReference type="PANTHER" id="PTHR35401">
    <property type="entry name" value="COPG FAMILY HELIX-TURN-HELIX PROTEIN-RELATED-RELATED"/>
    <property type="match status" value="1"/>
</dbReference>
<gene>
    <name evidence="7" type="ORF">BLTE_23610</name>
</gene>
<evidence type="ECO:0000313" key="8">
    <source>
        <dbReference type="Proteomes" id="UP000266934"/>
    </source>
</evidence>
<keyword evidence="4" id="KW-0238">DNA-binding</keyword>
<dbReference type="Proteomes" id="UP000266934">
    <property type="component" value="Chromosome"/>
</dbReference>
<keyword evidence="3" id="KW-0805">Transcription regulation</keyword>
<dbReference type="GO" id="GO:0003677">
    <property type="term" value="F:DNA binding"/>
    <property type="evidence" value="ECO:0007669"/>
    <property type="project" value="UniProtKB-KW"/>
</dbReference>
<keyword evidence="1" id="KW-0678">Repressor</keyword>
<dbReference type="EMBL" id="AP018907">
    <property type="protein sequence ID" value="BBF93676.1"/>
    <property type="molecule type" value="Genomic_DNA"/>
</dbReference>
<dbReference type="KEGG" id="blag:BLTE_23610"/>
<organism evidence="7 8">
    <name type="scientific">Blastochloris tepida</name>
    <dbReference type="NCBI Taxonomy" id="2233851"/>
    <lineage>
        <taxon>Bacteria</taxon>
        <taxon>Pseudomonadati</taxon>
        <taxon>Pseudomonadota</taxon>
        <taxon>Alphaproteobacteria</taxon>
        <taxon>Hyphomicrobiales</taxon>
        <taxon>Blastochloridaceae</taxon>
        <taxon>Blastochloris</taxon>
    </lineage>
</organism>
<reference evidence="7 8" key="1">
    <citation type="submission" date="2018-08" db="EMBL/GenBank/DDBJ databases">
        <title>Complete genome sequencing of Blastochloris tepida GI.</title>
        <authorList>
            <person name="Tsukatani Y."/>
            <person name="Mori H."/>
        </authorList>
    </citation>
    <scope>NUCLEOTIDE SEQUENCE [LARGE SCALE GENOMIC DNA]</scope>
    <source>
        <strain evidence="7 8">GI</strain>
    </source>
</reference>
<dbReference type="Pfam" id="PF08681">
    <property type="entry name" value="TacA1"/>
    <property type="match status" value="1"/>
</dbReference>
<comment type="similarity">
    <text evidence="6">Belongs to the TacA antitoxin family.</text>
</comment>
<keyword evidence="2" id="KW-1277">Toxin-antitoxin system</keyword>
<dbReference type="GO" id="GO:0006355">
    <property type="term" value="P:regulation of DNA-templated transcription"/>
    <property type="evidence" value="ECO:0007669"/>
    <property type="project" value="InterPro"/>
</dbReference>
<evidence type="ECO:0000256" key="3">
    <source>
        <dbReference type="ARBA" id="ARBA00023015"/>
    </source>
</evidence>
<keyword evidence="8" id="KW-1185">Reference proteome</keyword>
<keyword evidence="5" id="KW-0804">Transcription</keyword>
<dbReference type="PANTHER" id="PTHR35401:SF1">
    <property type="entry name" value="CYTOPLASMIC PROTEIN"/>
    <property type="match status" value="1"/>
</dbReference>
<evidence type="ECO:0000256" key="5">
    <source>
        <dbReference type="ARBA" id="ARBA00023163"/>
    </source>
</evidence>
<proteinExistence type="inferred from homology"/>
<dbReference type="InterPro" id="IPR010985">
    <property type="entry name" value="Ribbon_hlx_hlx"/>
</dbReference>
<evidence type="ECO:0008006" key="9">
    <source>
        <dbReference type="Google" id="ProtNLM"/>
    </source>
</evidence>
<evidence type="ECO:0000256" key="4">
    <source>
        <dbReference type="ARBA" id="ARBA00023125"/>
    </source>
</evidence>
<dbReference type="Gene3D" id="1.20.5.780">
    <property type="entry name" value="Single helix bin"/>
    <property type="match status" value="1"/>
</dbReference>
<protein>
    <recommendedName>
        <fullName evidence="9">Antitoxin</fullName>
    </recommendedName>
</protein>
<dbReference type="InterPro" id="IPR014795">
    <property type="entry name" value="TacA_1-like"/>
</dbReference>